<evidence type="ECO:0000313" key="1">
    <source>
        <dbReference type="EMBL" id="CAA9342817.1"/>
    </source>
</evidence>
<sequence>MSITILASAEGEVAAATARASRWLLTSGIQHPSGGCHAWFDARRGYQAFYPEVTGYYVTFAEWVADRTEESTARAAAERSAAWLAGLVDTAGGFPCLVPADDATAREQTTTDASFLLKVARRYTFDAGIALQGLTASVRRTGSSDVRSAARSLGDWLLEQQTPDGTFTPFTGPQSWDSVAADWSTRPGCHQAKVGIGLLALAELESEPAFADGATLAVRAGLAVQQSDGRFVTNPRTGATNVHPHCYAAEACWAVGTATGDEQLLAAARRATRFLLDQSEPGQVFRRFSPDPSAGATAMRIDGLAQTLRLAVLTGVATDRECAALARTLLTHQEISEDPHTDGGFRFGFSSGGDPLPHVNVWVTAFAAQALQLYAAEQVLDWRYLV</sequence>
<dbReference type="SUPFAM" id="SSF48208">
    <property type="entry name" value="Six-hairpin glycosidases"/>
    <property type="match status" value="1"/>
</dbReference>
<reference evidence="1" key="1">
    <citation type="submission" date="2020-02" db="EMBL/GenBank/DDBJ databases">
        <authorList>
            <person name="Meier V. D."/>
        </authorList>
    </citation>
    <scope>NUCLEOTIDE SEQUENCE</scope>
    <source>
        <strain evidence="1">AVDCRST_MAG48</strain>
    </source>
</reference>
<gene>
    <name evidence="1" type="ORF">AVDCRST_MAG48-3749</name>
</gene>
<accession>A0A6J4LV39</accession>
<dbReference type="Gene3D" id="1.50.10.20">
    <property type="match status" value="1"/>
</dbReference>
<dbReference type="GO" id="GO:0005975">
    <property type="term" value="P:carbohydrate metabolic process"/>
    <property type="evidence" value="ECO:0007669"/>
    <property type="project" value="InterPro"/>
</dbReference>
<dbReference type="InterPro" id="IPR008928">
    <property type="entry name" value="6-hairpin_glycosidase_sf"/>
</dbReference>
<organism evidence="1">
    <name type="scientific">uncultured Friedmanniella sp</name>
    <dbReference type="NCBI Taxonomy" id="335381"/>
    <lineage>
        <taxon>Bacteria</taxon>
        <taxon>Bacillati</taxon>
        <taxon>Actinomycetota</taxon>
        <taxon>Actinomycetes</taxon>
        <taxon>Propionibacteriales</taxon>
        <taxon>Nocardioidaceae</taxon>
        <taxon>Friedmanniella</taxon>
        <taxon>environmental samples</taxon>
    </lineage>
</organism>
<protein>
    <submittedName>
        <fullName evidence="1">Uncharacterized protein</fullName>
    </submittedName>
</protein>
<name>A0A6J4LV39_9ACTN</name>
<dbReference type="AlphaFoldDB" id="A0A6J4LV39"/>
<dbReference type="EMBL" id="CADCTS010000523">
    <property type="protein sequence ID" value="CAA9342817.1"/>
    <property type="molecule type" value="Genomic_DNA"/>
</dbReference>
<proteinExistence type="predicted"/>